<sequence>MDGVENMDGEFEQTTLNMFIDWNDNTFQPTFFHSDTPHTAFQNFEETITELAAVLTPPKVSTQTAKGGTSITSQGAQRTPESVVNTDQNPLSASRHFVNAIYDIEFEGKCQLLGPPS</sequence>
<dbReference type="Gramene" id="ESW33701">
    <property type="protein sequence ID" value="ESW33701"/>
    <property type="gene ID" value="PHAVU_001G091500g"/>
</dbReference>
<evidence type="ECO:0000313" key="2">
    <source>
        <dbReference type="EMBL" id="ESW33701.1"/>
    </source>
</evidence>
<evidence type="ECO:0000313" key="3">
    <source>
        <dbReference type="Proteomes" id="UP000000226"/>
    </source>
</evidence>
<reference evidence="3" key="1">
    <citation type="journal article" date="2014" name="Nat. Genet.">
        <title>A reference genome for common bean and genome-wide analysis of dual domestications.</title>
        <authorList>
            <person name="Schmutz J."/>
            <person name="McClean P.E."/>
            <person name="Mamidi S."/>
            <person name="Wu G.A."/>
            <person name="Cannon S.B."/>
            <person name="Grimwood J."/>
            <person name="Jenkins J."/>
            <person name="Shu S."/>
            <person name="Song Q."/>
            <person name="Chavarro C."/>
            <person name="Torres-Torres M."/>
            <person name="Geffroy V."/>
            <person name="Moghaddam S.M."/>
            <person name="Gao D."/>
            <person name="Abernathy B."/>
            <person name="Barry K."/>
            <person name="Blair M."/>
            <person name="Brick M.A."/>
            <person name="Chovatia M."/>
            <person name="Gepts P."/>
            <person name="Goodstein D.M."/>
            <person name="Gonzales M."/>
            <person name="Hellsten U."/>
            <person name="Hyten D.L."/>
            <person name="Jia G."/>
            <person name="Kelly J.D."/>
            <person name="Kudrna D."/>
            <person name="Lee R."/>
            <person name="Richard M.M."/>
            <person name="Miklas P.N."/>
            <person name="Osorno J.M."/>
            <person name="Rodrigues J."/>
            <person name="Thareau V."/>
            <person name="Urrea C.A."/>
            <person name="Wang M."/>
            <person name="Yu Y."/>
            <person name="Zhang M."/>
            <person name="Wing R.A."/>
            <person name="Cregan P.B."/>
            <person name="Rokhsar D.S."/>
            <person name="Jackson S.A."/>
        </authorList>
    </citation>
    <scope>NUCLEOTIDE SEQUENCE [LARGE SCALE GENOMIC DNA]</scope>
    <source>
        <strain evidence="3">cv. G19833</strain>
    </source>
</reference>
<dbReference type="OrthoDB" id="10610135at2759"/>
<gene>
    <name evidence="2" type="ORF">PHAVU_001G091500g</name>
</gene>
<name>V7CXU5_PHAVU</name>
<dbReference type="Proteomes" id="UP000000226">
    <property type="component" value="Chromosome 1"/>
</dbReference>
<proteinExistence type="predicted"/>
<accession>V7CXU5</accession>
<keyword evidence="3" id="KW-1185">Reference proteome</keyword>
<dbReference type="AlphaFoldDB" id="V7CXU5"/>
<feature type="region of interest" description="Disordered" evidence="1">
    <location>
        <begin position="59"/>
        <end position="88"/>
    </location>
</feature>
<organism evidence="2 3">
    <name type="scientific">Phaseolus vulgaris</name>
    <name type="common">Kidney bean</name>
    <name type="synonym">French bean</name>
    <dbReference type="NCBI Taxonomy" id="3885"/>
    <lineage>
        <taxon>Eukaryota</taxon>
        <taxon>Viridiplantae</taxon>
        <taxon>Streptophyta</taxon>
        <taxon>Embryophyta</taxon>
        <taxon>Tracheophyta</taxon>
        <taxon>Spermatophyta</taxon>
        <taxon>Magnoliopsida</taxon>
        <taxon>eudicotyledons</taxon>
        <taxon>Gunneridae</taxon>
        <taxon>Pentapetalae</taxon>
        <taxon>rosids</taxon>
        <taxon>fabids</taxon>
        <taxon>Fabales</taxon>
        <taxon>Fabaceae</taxon>
        <taxon>Papilionoideae</taxon>
        <taxon>50 kb inversion clade</taxon>
        <taxon>NPAAA clade</taxon>
        <taxon>indigoferoid/millettioid clade</taxon>
        <taxon>Phaseoleae</taxon>
        <taxon>Phaseolus</taxon>
    </lineage>
</organism>
<dbReference type="EMBL" id="CM002288">
    <property type="protein sequence ID" value="ESW33701.1"/>
    <property type="molecule type" value="Genomic_DNA"/>
</dbReference>
<evidence type="ECO:0000256" key="1">
    <source>
        <dbReference type="SAM" id="MobiDB-lite"/>
    </source>
</evidence>
<protein>
    <submittedName>
        <fullName evidence="2">Uncharacterized protein</fullName>
    </submittedName>
</protein>